<keyword evidence="2" id="KW-1185">Reference proteome</keyword>
<reference evidence="1 2" key="1">
    <citation type="journal article" date="2017" name="Mol. Plant">
        <title>The Genome of Medicinal Plant Macleaya cordata Provides New Insights into Benzylisoquinoline Alkaloids Metabolism.</title>
        <authorList>
            <person name="Liu X."/>
            <person name="Liu Y."/>
            <person name="Huang P."/>
            <person name="Ma Y."/>
            <person name="Qing Z."/>
            <person name="Tang Q."/>
            <person name="Cao H."/>
            <person name="Cheng P."/>
            <person name="Zheng Y."/>
            <person name="Yuan Z."/>
            <person name="Zhou Y."/>
            <person name="Liu J."/>
            <person name="Tang Z."/>
            <person name="Zhuo Y."/>
            <person name="Zhang Y."/>
            <person name="Yu L."/>
            <person name="Huang J."/>
            <person name="Yang P."/>
            <person name="Peng Q."/>
            <person name="Zhang J."/>
            <person name="Jiang W."/>
            <person name="Zhang Z."/>
            <person name="Lin K."/>
            <person name="Ro D.K."/>
            <person name="Chen X."/>
            <person name="Xiong X."/>
            <person name="Shang Y."/>
            <person name="Huang S."/>
            <person name="Zeng J."/>
        </authorList>
    </citation>
    <scope>NUCLEOTIDE SEQUENCE [LARGE SCALE GENOMIC DNA]</scope>
    <source>
        <strain evidence="2">cv. BLH2017</strain>
        <tissue evidence="1">Root</tissue>
    </source>
</reference>
<gene>
    <name evidence="1" type="ORF">BVC80_9041g3</name>
</gene>
<proteinExistence type="predicted"/>
<dbReference type="InParanoid" id="A0A200R2Q9"/>
<dbReference type="AlphaFoldDB" id="A0A200R2Q9"/>
<comment type="caution">
    <text evidence="1">The sequence shown here is derived from an EMBL/GenBank/DDBJ whole genome shotgun (WGS) entry which is preliminary data.</text>
</comment>
<protein>
    <submittedName>
        <fullName evidence="1">Uncharacterized protein</fullName>
    </submittedName>
</protein>
<evidence type="ECO:0000313" key="1">
    <source>
        <dbReference type="EMBL" id="OVA17012.1"/>
    </source>
</evidence>
<dbReference type="OMA" id="WKKNILM"/>
<dbReference type="PANTHER" id="PTHR33237">
    <property type="entry name" value="F2P16.13 PROTEIN-RELATED"/>
    <property type="match status" value="1"/>
</dbReference>
<dbReference type="OrthoDB" id="1840737at2759"/>
<dbReference type="PANTHER" id="PTHR33237:SF4">
    <property type="entry name" value="F14O23.12"/>
    <property type="match status" value="1"/>
</dbReference>
<dbReference type="FunCoup" id="A0A200R2Q9">
    <property type="interactions" value="4"/>
</dbReference>
<sequence length="99" mass="11289">MWRASRSQRWRRRWLCCYGSSFSSEPIIQLENDHRIQPREDDDMLMGGEQGGEVSIWQRNILMGEKCQLPEFSGVIVYDSDGNLVAPVGGSRVGVLCLK</sequence>
<dbReference type="EMBL" id="MVGT01000455">
    <property type="protein sequence ID" value="OVA17012.1"/>
    <property type="molecule type" value="Genomic_DNA"/>
</dbReference>
<dbReference type="STRING" id="56857.A0A200R2Q9"/>
<name>A0A200R2Q9_MACCD</name>
<organism evidence="1 2">
    <name type="scientific">Macleaya cordata</name>
    <name type="common">Five-seeded plume-poppy</name>
    <name type="synonym">Bocconia cordata</name>
    <dbReference type="NCBI Taxonomy" id="56857"/>
    <lineage>
        <taxon>Eukaryota</taxon>
        <taxon>Viridiplantae</taxon>
        <taxon>Streptophyta</taxon>
        <taxon>Embryophyta</taxon>
        <taxon>Tracheophyta</taxon>
        <taxon>Spermatophyta</taxon>
        <taxon>Magnoliopsida</taxon>
        <taxon>Ranunculales</taxon>
        <taxon>Papaveraceae</taxon>
        <taxon>Papaveroideae</taxon>
        <taxon>Macleaya</taxon>
    </lineage>
</organism>
<accession>A0A200R2Q9</accession>
<dbReference type="Proteomes" id="UP000195402">
    <property type="component" value="Unassembled WGS sequence"/>
</dbReference>
<evidence type="ECO:0000313" key="2">
    <source>
        <dbReference type="Proteomes" id="UP000195402"/>
    </source>
</evidence>